<comment type="caution">
    <text evidence="1">The sequence shown here is derived from an EMBL/GenBank/DDBJ whole genome shotgun (WGS) entry which is preliminary data.</text>
</comment>
<proteinExistence type="predicted"/>
<dbReference type="Proteomes" id="UP000436016">
    <property type="component" value="Unassembled WGS sequence"/>
</dbReference>
<organism evidence="1 2">
    <name type="scientific">Oceanomicrobium pacificus</name>
    <dbReference type="NCBI Taxonomy" id="2692916"/>
    <lineage>
        <taxon>Bacteria</taxon>
        <taxon>Pseudomonadati</taxon>
        <taxon>Pseudomonadota</taxon>
        <taxon>Alphaproteobacteria</taxon>
        <taxon>Rhodobacterales</taxon>
        <taxon>Paracoccaceae</taxon>
        <taxon>Oceanomicrobium</taxon>
    </lineage>
</organism>
<dbReference type="AlphaFoldDB" id="A0A6B0TUF4"/>
<dbReference type="EMBL" id="WUWG01000006">
    <property type="protein sequence ID" value="MXU66419.1"/>
    <property type="molecule type" value="Genomic_DNA"/>
</dbReference>
<gene>
    <name evidence="1" type="ORF">GSH16_13285</name>
</gene>
<evidence type="ECO:0000313" key="1">
    <source>
        <dbReference type="EMBL" id="MXU66419.1"/>
    </source>
</evidence>
<keyword evidence="2" id="KW-1185">Reference proteome</keyword>
<evidence type="ECO:0000313" key="2">
    <source>
        <dbReference type="Proteomes" id="UP000436016"/>
    </source>
</evidence>
<accession>A0A6B0TUF4</accession>
<protein>
    <submittedName>
        <fullName evidence="1">Ferredoxin</fullName>
    </submittedName>
</protein>
<name>A0A6B0TUF4_9RHOB</name>
<sequence>MLLGAARPVADDPVPDGTRSILLLGPGPDFWDVLTGSPEYRDGMADPVDRWSRRTVTGLAQRHGGTPLFPFGGPPWLPFIRWAQDSGRTHLSPVGLLVHAETGLFVSFRGAVALPGAGPDLPPLPRPCDRCATQPCRTACPVGALGGGTYDLPRCHAFLDTPDGTPCLSRGCAVRRACPVGAGLRPEAQSAHHMAAFHPKGEGG</sequence>
<reference evidence="1 2" key="1">
    <citation type="submission" date="2019-12" db="EMBL/GenBank/DDBJ databases">
        <title>Strain KN286 was isolated from seawater, which was collected from Caroline Seamount in the tropical western Pacific.</title>
        <authorList>
            <person name="Wang Q."/>
        </authorList>
    </citation>
    <scope>NUCLEOTIDE SEQUENCE [LARGE SCALE GENOMIC DNA]</scope>
    <source>
        <strain evidence="1 2">KN286</strain>
    </source>
</reference>